<accession>A0AA36EJ81</accession>
<reference evidence="2" key="1">
    <citation type="submission" date="2023-04" db="EMBL/GenBank/DDBJ databases">
        <authorList>
            <person name="Vijverberg K."/>
            <person name="Xiong W."/>
            <person name="Schranz E."/>
        </authorList>
    </citation>
    <scope>NUCLEOTIDE SEQUENCE</scope>
</reference>
<dbReference type="EMBL" id="OX465084">
    <property type="protein sequence ID" value="CAI9298123.1"/>
    <property type="molecule type" value="Genomic_DNA"/>
</dbReference>
<feature type="region of interest" description="Disordered" evidence="1">
    <location>
        <begin position="242"/>
        <end position="261"/>
    </location>
</feature>
<evidence type="ECO:0000313" key="2">
    <source>
        <dbReference type="EMBL" id="CAI9298123.1"/>
    </source>
</evidence>
<feature type="compositionally biased region" description="Gly residues" evidence="1">
    <location>
        <begin position="246"/>
        <end position="255"/>
    </location>
</feature>
<name>A0AA36EJ81_LACSI</name>
<protein>
    <submittedName>
        <fullName evidence="2">Uncharacterized protein</fullName>
    </submittedName>
</protein>
<feature type="region of interest" description="Disordered" evidence="1">
    <location>
        <begin position="168"/>
        <end position="187"/>
    </location>
</feature>
<organism evidence="2 3">
    <name type="scientific">Lactuca saligna</name>
    <name type="common">Willowleaf lettuce</name>
    <dbReference type="NCBI Taxonomy" id="75948"/>
    <lineage>
        <taxon>Eukaryota</taxon>
        <taxon>Viridiplantae</taxon>
        <taxon>Streptophyta</taxon>
        <taxon>Embryophyta</taxon>
        <taxon>Tracheophyta</taxon>
        <taxon>Spermatophyta</taxon>
        <taxon>Magnoliopsida</taxon>
        <taxon>eudicotyledons</taxon>
        <taxon>Gunneridae</taxon>
        <taxon>Pentapetalae</taxon>
        <taxon>asterids</taxon>
        <taxon>campanulids</taxon>
        <taxon>Asterales</taxon>
        <taxon>Asteraceae</taxon>
        <taxon>Cichorioideae</taxon>
        <taxon>Cichorieae</taxon>
        <taxon>Lactucinae</taxon>
        <taxon>Lactuca</taxon>
    </lineage>
</organism>
<dbReference type="Proteomes" id="UP001177003">
    <property type="component" value="Chromosome 8"/>
</dbReference>
<evidence type="ECO:0000313" key="3">
    <source>
        <dbReference type="Proteomes" id="UP001177003"/>
    </source>
</evidence>
<sequence length="261" mass="29371">MTSSSWSSSWCLESQFFFFFFDYNNAYAASISNIEGFKAEDHWHYIANGFTTREGDKCPTVDVFFLWVLTSTEVYADLPFHLADFLTVRAAKDRRGSPLNGGMWITQLAQSFGIFEKWEASLLTVKPQKTFSTLLYKRAQIVVGHGMVGFSIPDDTPRHHVPIRGRQRGNEAEAGEPVIPGEDEMPMDPYSMARRRYKDYMSSATNYTNMSLDHLMSSMCVSRPEHFPSAYPHVPTWGDIWREQLGGAGGSGGGASDEAED</sequence>
<proteinExistence type="predicted"/>
<gene>
    <name evidence="2" type="ORF">LSALG_LOCUS36901</name>
</gene>
<evidence type="ECO:0000256" key="1">
    <source>
        <dbReference type="SAM" id="MobiDB-lite"/>
    </source>
</evidence>
<dbReference type="AlphaFoldDB" id="A0AA36EJ81"/>
<keyword evidence="3" id="KW-1185">Reference proteome</keyword>